<dbReference type="AlphaFoldDB" id="A0A2X0L709"/>
<dbReference type="PANTHER" id="PTHR10067:SF17">
    <property type="entry name" value="PHOSPHATIDYLSERINE DECARBOXYLASE PROENZYME 2"/>
    <property type="match status" value="1"/>
</dbReference>
<reference evidence="4" key="1">
    <citation type="submission" date="2016-10" db="EMBL/GenBank/DDBJ databases">
        <authorList>
            <person name="Jeantristanb JTB J.-T."/>
            <person name="Ricardo R."/>
        </authorList>
    </citation>
    <scope>NUCLEOTIDE SEQUENCE [LARGE SCALE GENOMIC DNA]</scope>
</reference>
<dbReference type="OrthoDB" id="5973539at2759"/>
<evidence type="ECO:0000256" key="1">
    <source>
        <dbReference type="ARBA" id="ARBA00022793"/>
    </source>
</evidence>
<dbReference type="Proteomes" id="UP000249723">
    <property type="component" value="Unassembled WGS sequence"/>
</dbReference>
<name>A0A2X0L709_9BASI</name>
<evidence type="ECO:0000313" key="3">
    <source>
        <dbReference type="EMBL" id="SCZ94632.1"/>
    </source>
</evidence>
<sequence length="418" mass="46823">MASSTEQPEYGDYETALKTLVDQSAGPNEVKNGPSTTVRVQGDELEQGRLNVQAPAAERTTHKWLSRFVPKLEKFRKSYLLRASPSGDVILPCHIGDTNFPTPKILPQLASKEHFGNLVATARGENPPKIWESMPIYVRLGMQALYHGREQAHLLATKRVESFLREQSIKQGELYDSPQGALQHIQQFVKTYSIDTQCLLQPNLEEYRTFNEFFYRKLKEGERKVAAEGDERVVSSAADCRLTVFQSVELAKEYWIKGQQFTLANLFQDEEMAKQFEGGEVAIFRLAPADYHRFHSPIKAVVGPTKYIEGQYYTVNPVAVNEDLNVFTEKIPDEGIPKNVAFVQIGAMLVGSIVQTVAEGDQVARGGELGYFAYGGSTVLCVFPAGQVHWDEDLLRNSKQKMETAVKVRNVRAENDGG</sequence>
<dbReference type="GO" id="GO:0008654">
    <property type="term" value="P:phospholipid biosynthetic process"/>
    <property type="evidence" value="ECO:0007669"/>
    <property type="project" value="InterPro"/>
</dbReference>
<evidence type="ECO:0000313" key="4">
    <source>
        <dbReference type="Proteomes" id="UP000249723"/>
    </source>
</evidence>
<dbReference type="STRING" id="289078.A0A2X0L709"/>
<evidence type="ECO:0000256" key="2">
    <source>
        <dbReference type="ARBA" id="ARBA00023239"/>
    </source>
</evidence>
<dbReference type="InterPro" id="IPR003817">
    <property type="entry name" value="PS_Dcarbxylase"/>
</dbReference>
<dbReference type="EMBL" id="FMWP01000053">
    <property type="protein sequence ID" value="SCZ94632.1"/>
    <property type="molecule type" value="Genomic_DNA"/>
</dbReference>
<protein>
    <submittedName>
        <fullName evidence="3">BZ3500_MvSof-1268-A1-R1_Chr12-3g04010 protein</fullName>
    </submittedName>
</protein>
<dbReference type="GO" id="GO:0004609">
    <property type="term" value="F:phosphatidylserine decarboxylase activity"/>
    <property type="evidence" value="ECO:0007669"/>
    <property type="project" value="InterPro"/>
</dbReference>
<gene>
    <name evidence="3" type="ORF">BZ3500_MVSOF-1268-A1-R1_CHR12-3G04010</name>
</gene>
<keyword evidence="1" id="KW-0210">Decarboxylase</keyword>
<keyword evidence="4" id="KW-1185">Reference proteome</keyword>
<organism evidence="3 4">
    <name type="scientific">Microbotryum saponariae</name>
    <dbReference type="NCBI Taxonomy" id="289078"/>
    <lineage>
        <taxon>Eukaryota</taxon>
        <taxon>Fungi</taxon>
        <taxon>Dikarya</taxon>
        <taxon>Basidiomycota</taxon>
        <taxon>Pucciniomycotina</taxon>
        <taxon>Microbotryomycetes</taxon>
        <taxon>Microbotryales</taxon>
        <taxon>Microbotryaceae</taxon>
        <taxon>Microbotryum</taxon>
    </lineage>
</organism>
<proteinExistence type="predicted"/>
<keyword evidence="2" id="KW-0456">Lyase</keyword>
<accession>A0A2X0L709</accession>
<dbReference type="PANTHER" id="PTHR10067">
    <property type="entry name" value="PHOSPHATIDYLSERINE DECARBOXYLASE"/>
    <property type="match status" value="1"/>
</dbReference>
<dbReference type="Pfam" id="PF02666">
    <property type="entry name" value="PS_Dcarbxylase"/>
    <property type="match status" value="1"/>
</dbReference>